<evidence type="ECO:0000256" key="1">
    <source>
        <dbReference type="SAM" id="MobiDB-lite"/>
    </source>
</evidence>
<dbReference type="EMBL" id="NCKU01000934">
    <property type="protein sequence ID" value="RWS13621.1"/>
    <property type="molecule type" value="Genomic_DNA"/>
</dbReference>
<organism evidence="4 6">
    <name type="scientific">Dinothrombium tinctorium</name>
    <dbReference type="NCBI Taxonomy" id="1965070"/>
    <lineage>
        <taxon>Eukaryota</taxon>
        <taxon>Metazoa</taxon>
        <taxon>Ecdysozoa</taxon>
        <taxon>Arthropoda</taxon>
        <taxon>Chelicerata</taxon>
        <taxon>Arachnida</taxon>
        <taxon>Acari</taxon>
        <taxon>Acariformes</taxon>
        <taxon>Trombidiformes</taxon>
        <taxon>Prostigmata</taxon>
        <taxon>Anystina</taxon>
        <taxon>Parasitengona</taxon>
        <taxon>Trombidioidea</taxon>
        <taxon>Trombidiidae</taxon>
        <taxon>Dinothrombium</taxon>
    </lineage>
</organism>
<evidence type="ECO:0000313" key="5">
    <source>
        <dbReference type="EMBL" id="RWS13621.1"/>
    </source>
</evidence>
<dbReference type="Gene3D" id="2.60.40.200">
    <property type="entry name" value="Superoxide dismutase, copper/zinc binding domain"/>
    <property type="match status" value="1"/>
</dbReference>
<dbReference type="InterPro" id="IPR036423">
    <property type="entry name" value="SOD-like_Cu/Zn_dom_sf"/>
</dbReference>
<evidence type="ECO:0000259" key="2">
    <source>
        <dbReference type="Pfam" id="PF00080"/>
    </source>
</evidence>
<comment type="caution">
    <text evidence="4">The sequence shown here is derived from an EMBL/GenBank/DDBJ whole genome shotgun (WGS) entry which is preliminary data.</text>
</comment>
<proteinExistence type="predicted"/>
<dbReference type="InterPro" id="IPR024134">
    <property type="entry name" value="SOD_Cu/Zn_/chaperone"/>
</dbReference>
<keyword evidence="6" id="KW-1185">Reference proteome</keyword>
<dbReference type="SUPFAM" id="SSF49329">
    <property type="entry name" value="Cu,Zn superoxide dismutase-like"/>
    <property type="match status" value="1"/>
</dbReference>
<dbReference type="PANTHER" id="PTHR10003">
    <property type="entry name" value="SUPEROXIDE DISMUTASE CU-ZN -RELATED"/>
    <property type="match status" value="1"/>
</dbReference>
<dbReference type="PRINTS" id="PR00068">
    <property type="entry name" value="CUZNDISMTASE"/>
</dbReference>
<feature type="region of interest" description="Disordered" evidence="1">
    <location>
        <begin position="1"/>
        <end position="24"/>
    </location>
</feature>
<accession>A0A3S3RV67</accession>
<evidence type="ECO:0000313" key="3">
    <source>
        <dbReference type="EMBL" id="RWR98700.1"/>
    </source>
</evidence>
<feature type="compositionally biased region" description="Basic and acidic residues" evidence="1">
    <location>
        <begin position="1"/>
        <end position="12"/>
    </location>
</feature>
<gene>
    <name evidence="5" type="ORF">B4U79_17962</name>
    <name evidence="4" type="ORF">B4U79_18257</name>
    <name evidence="3" type="ORF">B4U79_18878</name>
</gene>
<dbReference type="STRING" id="1965070.A0A3S3RV67"/>
<protein>
    <submittedName>
        <fullName evidence="4">CuZn superoxide dismutase-like protein</fullName>
    </submittedName>
</protein>
<reference evidence="4 6" key="1">
    <citation type="journal article" date="2018" name="Gigascience">
        <title>Genomes of trombidid mites reveal novel predicted allergens and laterally-transferred genes associated with secondary metabolism.</title>
        <authorList>
            <person name="Dong X."/>
            <person name="Chaisiri K."/>
            <person name="Xia D."/>
            <person name="Armstrong S.D."/>
            <person name="Fang Y."/>
            <person name="Donnelly M.J."/>
            <person name="Kadowaki T."/>
            <person name="McGarry J.W."/>
            <person name="Darby A.C."/>
            <person name="Makepeace B.L."/>
        </authorList>
    </citation>
    <scope>NUCLEOTIDE SEQUENCE [LARGE SCALE GENOMIC DNA]</scope>
    <source>
        <strain evidence="4">UoL-WK</strain>
    </source>
</reference>
<dbReference type="GO" id="GO:0006801">
    <property type="term" value="P:superoxide metabolic process"/>
    <property type="evidence" value="ECO:0007669"/>
    <property type="project" value="InterPro"/>
</dbReference>
<dbReference type="OrthoDB" id="6161024at2759"/>
<dbReference type="GO" id="GO:0005507">
    <property type="term" value="F:copper ion binding"/>
    <property type="evidence" value="ECO:0007669"/>
    <property type="project" value="InterPro"/>
</dbReference>
<dbReference type="InterPro" id="IPR001424">
    <property type="entry name" value="SOD_Cu_Zn_dom"/>
</dbReference>
<evidence type="ECO:0000313" key="6">
    <source>
        <dbReference type="Proteomes" id="UP000285301"/>
    </source>
</evidence>
<feature type="domain" description="Superoxide dismutase copper/zinc binding" evidence="2">
    <location>
        <begin position="68"/>
        <end position="181"/>
    </location>
</feature>
<dbReference type="EMBL" id="NCKU01004073">
    <property type="protein sequence ID" value="RWS06486.1"/>
    <property type="molecule type" value="Genomic_DNA"/>
</dbReference>
<dbReference type="EMBL" id="NCKU01019645">
    <property type="protein sequence ID" value="RWR98700.1"/>
    <property type="molecule type" value="Genomic_DNA"/>
</dbReference>
<name>A0A3S3RV67_9ACAR</name>
<evidence type="ECO:0000313" key="4">
    <source>
        <dbReference type="EMBL" id="RWS06486.1"/>
    </source>
</evidence>
<dbReference type="Proteomes" id="UP000285301">
    <property type="component" value="Unassembled WGS sequence"/>
</dbReference>
<reference evidence="4" key="2">
    <citation type="submission" date="2018-11" db="EMBL/GenBank/DDBJ databases">
        <title>Trombidioid mite genomics.</title>
        <authorList>
            <person name="Dong X."/>
        </authorList>
    </citation>
    <scope>NUCLEOTIDE SEQUENCE</scope>
    <source>
        <strain evidence="4">UoL-WK</strain>
    </source>
</reference>
<sequence>MVLIEENKEKSVSKTPSSLRREKNSGVIMMSTEKAHKLKQSAFCEFDSSTNSYSIGGIVLLKPREKSIHIFGEIVSEKLNGTYHLQIHKYGDIRDNCSKTGEKFNPLNKKKHKSHAAHISNFTFIENTARLNLTYKNLAFYGEASVLGRSMVIHSDSNILGANDTQIKKSRNATMIACCSILLRS</sequence>
<dbReference type="AlphaFoldDB" id="A0A3S3RV67"/>
<dbReference type="Pfam" id="PF00080">
    <property type="entry name" value="Sod_Cu"/>
    <property type="match status" value="1"/>
</dbReference>